<feature type="compositionally biased region" description="Acidic residues" evidence="1">
    <location>
        <begin position="191"/>
        <end position="205"/>
    </location>
</feature>
<feature type="region of interest" description="Disordered" evidence="1">
    <location>
        <begin position="187"/>
        <end position="285"/>
    </location>
</feature>
<evidence type="ECO:0000313" key="3">
    <source>
        <dbReference type="Proteomes" id="UP000297245"/>
    </source>
</evidence>
<accession>A0A4S8LTE8</accession>
<reference evidence="2 3" key="1">
    <citation type="journal article" date="2019" name="Nat. Ecol. Evol.">
        <title>Megaphylogeny resolves global patterns of mushroom evolution.</title>
        <authorList>
            <person name="Varga T."/>
            <person name="Krizsan K."/>
            <person name="Foldi C."/>
            <person name="Dima B."/>
            <person name="Sanchez-Garcia M."/>
            <person name="Sanchez-Ramirez S."/>
            <person name="Szollosi G.J."/>
            <person name="Szarkandi J.G."/>
            <person name="Papp V."/>
            <person name="Albert L."/>
            <person name="Andreopoulos W."/>
            <person name="Angelini C."/>
            <person name="Antonin V."/>
            <person name="Barry K.W."/>
            <person name="Bougher N.L."/>
            <person name="Buchanan P."/>
            <person name="Buyck B."/>
            <person name="Bense V."/>
            <person name="Catcheside P."/>
            <person name="Chovatia M."/>
            <person name="Cooper J."/>
            <person name="Damon W."/>
            <person name="Desjardin D."/>
            <person name="Finy P."/>
            <person name="Geml J."/>
            <person name="Haridas S."/>
            <person name="Hughes K."/>
            <person name="Justo A."/>
            <person name="Karasinski D."/>
            <person name="Kautmanova I."/>
            <person name="Kiss B."/>
            <person name="Kocsube S."/>
            <person name="Kotiranta H."/>
            <person name="LaButti K.M."/>
            <person name="Lechner B.E."/>
            <person name="Liimatainen K."/>
            <person name="Lipzen A."/>
            <person name="Lukacs Z."/>
            <person name="Mihaltcheva S."/>
            <person name="Morgado L.N."/>
            <person name="Niskanen T."/>
            <person name="Noordeloos M.E."/>
            <person name="Ohm R.A."/>
            <person name="Ortiz-Santana B."/>
            <person name="Ovrebo C."/>
            <person name="Racz N."/>
            <person name="Riley R."/>
            <person name="Savchenko A."/>
            <person name="Shiryaev A."/>
            <person name="Soop K."/>
            <person name="Spirin V."/>
            <person name="Szebenyi C."/>
            <person name="Tomsovsky M."/>
            <person name="Tulloss R.E."/>
            <person name="Uehling J."/>
            <person name="Grigoriev I.V."/>
            <person name="Vagvolgyi C."/>
            <person name="Papp T."/>
            <person name="Martin F.M."/>
            <person name="Miettinen O."/>
            <person name="Hibbett D.S."/>
            <person name="Nagy L.G."/>
        </authorList>
    </citation>
    <scope>NUCLEOTIDE SEQUENCE [LARGE SCALE GENOMIC DNA]</scope>
    <source>
        <strain evidence="2 3">CBS 962.96</strain>
    </source>
</reference>
<feature type="compositionally biased region" description="Basic residues" evidence="1">
    <location>
        <begin position="227"/>
        <end position="248"/>
    </location>
</feature>
<sequence>REAPPKFKGQSYKIQNFLLHLERLFVKYGVTDGKDRCQALLSYSSRKVRELVEGSVPFRENNWTALVELLCEIYDARKKERKYKPQLLRNLTDEWKYRDIKNISDLLRYIREFLRISGPLIANEVISDTQENEYFFHGLNKSLRKKITRHLRDQEPYHDMSIPWDRKTVQDTAIQYFKDKSNEFTKFLDNDNSDMEDSDYSDSDSDNATTDSDSDSSSDDSEFESKKKSKSKAKKKKSEKKKKTRKQKSRDSVPTTAAPSPSLSKSSPASPGTPSTPSSTSSFDPHLDELVEKLSKLNIQDSEYALTYYRAIKQDPEIKSIFPPPSFTKLPPLPPNNFRNNQYVAPAVDSNAQREQNDSCYGCGSRDHLVPDCKTINDIIASGKLTKGRNNRLFWPTGAMLRRKGNETLIQAYERQKNNPPSATSNTSSNLYFQFGSSYNFSYKFRLLCSPRISLCLG</sequence>
<evidence type="ECO:0000313" key="2">
    <source>
        <dbReference type="EMBL" id="THU92807.1"/>
    </source>
</evidence>
<protein>
    <recommendedName>
        <fullName evidence="4">CCHC-type domain-containing protein</fullName>
    </recommendedName>
</protein>
<proteinExistence type="predicted"/>
<dbReference type="Proteomes" id="UP000297245">
    <property type="component" value="Unassembled WGS sequence"/>
</dbReference>
<evidence type="ECO:0008006" key="4">
    <source>
        <dbReference type="Google" id="ProtNLM"/>
    </source>
</evidence>
<name>A0A4S8LTE8_DENBC</name>
<organism evidence="2 3">
    <name type="scientific">Dendrothele bispora (strain CBS 962.96)</name>
    <dbReference type="NCBI Taxonomy" id="1314807"/>
    <lineage>
        <taxon>Eukaryota</taxon>
        <taxon>Fungi</taxon>
        <taxon>Dikarya</taxon>
        <taxon>Basidiomycota</taxon>
        <taxon>Agaricomycotina</taxon>
        <taxon>Agaricomycetes</taxon>
        <taxon>Agaricomycetidae</taxon>
        <taxon>Agaricales</taxon>
        <taxon>Agaricales incertae sedis</taxon>
        <taxon>Dendrothele</taxon>
    </lineage>
</organism>
<feature type="compositionally biased region" description="Acidic residues" evidence="1">
    <location>
        <begin position="212"/>
        <end position="222"/>
    </location>
</feature>
<feature type="compositionally biased region" description="Low complexity" evidence="1">
    <location>
        <begin position="252"/>
        <end position="282"/>
    </location>
</feature>
<evidence type="ECO:0000256" key="1">
    <source>
        <dbReference type="SAM" id="MobiDB-lite"/>
    </source>
</evidence>
<dbReference type="EMBL" id="ML179267">
    <property type="protein sequence ID" value="THU92807.1"/>
    <property type="molecule type" value="Genomic_DNA"/>
</dbReference>
<keyword evidence="3" id="KW-1185">Reference proteome</keyword>
<gene>
    <name evidence="2" type="ORF">K435DRAFT_671478</name>
</gene>
<dbReference type="OrthoDB" id="2961286at2759"/>
<feature type="non-terminal residue" evidence="2">
    <location>
        <position position="1"/>
    </location>
</feature>
<dbReference type="AlphaFoldDB" id="A0A4S8LTE8"/>